<reference evidence="2" key="1">
    <citation type="journal article" date="2019" name="Int. J. Syst. Evol. Microbiol.">
        <title>The Global Catalogue of Microorganisms (GCM) 10K type strain sequencing project: providing services to taxonomists for standard genome sequencing and annotation.</title>
        <authorList>
            <consortium name="The Broad Institute Genomics Platform"/>
            <consortium name="The Broad Institute Genome Sequencing Center for Infectious Disease"/>
            <person name="Wu L."/>
            <person name="Ma J."/>
        </authorList>
    </citation>
    <scope>NUCLEOTIDE SEQUENCE [LARGE SCALE GENOMIC DNA]</scope>
    <source>
        <strain evidence="2">JCM 17939</strain>
    </source>
</reference>
<organism evidence="1 2">
    <name type="scientific">Actinoallomurus vinaceus</name>
    <dbReference type="NCBI Taxonomy" id="1080074"/>
    <lineage>
        <taxon>Bacteria</taxon>
        <taxon>Bacillati</taxon>
        <taxon>Actinomycetota</taxon>
        <taxon>Actinomycetes</taxon>
        <taxon>Streptosporangiales</taxon>
        <taxon>Thermomonosporaceae</taxon>
        <taxon>Actinoallomurus</taxon>
    </lineage>
</organism>
<dbReference type="Proteomes" id="UP001501442">
    <property type="component" value="Unassembled WGS sequence"/>
</dbReference>
<evidence type="ECO:0000313" key="2">
    <source>
        <dbReference type="Proteomes" id="UP001501442"/>
    </source>
</evidence>
<dbReference type="EMBL" id="BAABHK010000002">
    <property type="protein sequence ID" value="GAA4622004.1"/>
    <property type="molecule type" value="Genomic_DNA"/>
</dbReference>
<keyword evidence="2" id="KW-1185">Reference proteome</keyword>
<sequence length="155" mass="16758">MADFEDRPAAIVAELRSTEGITVHHASEGSLATWLTGPGHALEVIRKAAGVHLAPLMAGNFHRYNELHCYWWAADGTIGGEFWLKHLVNVCVDSVPDGLSDAEWPVPERGFDRLGTSCEVFDPDGEERIVSVFDGQGLVGTGAVVGFAELRARMA</sequence>
<accession>A0ABP8U2I4</accession>
<evidence type="ECO:0000313" key="1">
    <source>
        <dbReference type="EMBL" id="GAA4622004.1"/>
    </source>
</evidence>
<comment type="caution">
    <text evidence="1">The sequence shown here is derived from an EMBL/GenBank/DDBJ whole genome shotgun (WGS) entry which is preliminary data.</text>
</comment>
<proteinExistence type="predicted"/>
<name>A0ABP8U2I4_9ACTN</name>
<dbReference type="RefSeq" id="WP_345429671.1">
    <property type="nucleotide sequence ID" value="NZ_BAABHK010000002.1"/>
</dbReference>
<protein>
    <submittedName>
        <fullName evidence="1">Uncharacterized protein</fullName>
    </submittedName>
</protein>
<gene>
    <name evidence="1" type="ORF">GCM10023196_012460</name>
</gene>